<protein>
    <submittedName>
        <fullName evidence="2">Nostrin</fullName>
    </submittedName>
</protein>
<dbReference type="EMBL" id="GBHO01021426">
    <property type="protein sequence ID" value="JAG22178.1"/>
    <property type="molecule type" value="Transcribed_RNA"/>
</dbReference>
<feature type="region of interest" description="Disordered" evidence="1">
    <location>
        <begin position="245"/>
        <end position="294"/>
    </location>
</feature>
<feature type="compositionally biased region" description="Basic and acidic residues" evidence="1">
    <location>
        <begin position="274"/>
        <end position="294"/>
    </location>
</feature>
<feature type="compositionally biased region" description="Basic residues" evidence="1">
    <location>
        <begin position="248"/>
        <end position="273"/>
    </location>
</feature>
<name>A0A0A9XTP1_LYGHE</name>
<dbReference type="AlphaFoldDB" id="A0A0A9XTP1"/>
<reference evidence="2" key="2">
    <citation type="submission" date="2014-07" db="EMBL/GenBank/DDBJ databases">
        <authorList>
            <person name="Hull J."/>
        </authorList>
    </citation>
    <scope>NUCLEOTIDE SEQUENCE</scope>
</reference>
<accession>A0A0A9XTP1</accession>
<organism evidence="2">
    <name type="scientific">Lygus hesperus</name>
    <name type="common">Western plant bug</name>
    <dbReference type="NCBI Taxonomy" id="30085"/>
    <lineage>
        <taxon>Eukaryota</taxon>
        <taxon>Metazoa</taxon>
        <taxon>Ecdysozoa</taxon>
        <taxon>Arthropoda</taxon>
        <taxon>Hexapoda</taxon>
        <taxon>Insecta</taxon>
        <taxon>Pterygota</taxon>
        <taxon>Neoptera</taxon>
        <taxon>Paraneoptera</taxon>
        <taxon>Hemiptera</taxon>
        <taxon>Heteroptera</taxon>
        <taxon>Panheteroptera</taxon>
        <taxon>Cimicomorpha</taxon>
        <taxon>Miridae</taxon>
        <taxon>Mirini</taxon>
        <taxon>Lygus</taxon>
    </lineage>
</organism>
<gene>
    <name evidence="2" type="primary">NOSTRIN_15</name>
    <name evidence="2" type="ORF">CM83_98951</name>
</gene>
<evidence type="ECO:0000256" key="1">
    <source>
        <dbReference type="SAM" id="MobiDB-lite"/>
    </source>
</evidence>
<evidence type="ECO:0000313" key="2">
    <source>
        <dbReference type="EMBL" id="JAG22178.1"/>
    </source>
</evidence>
<reference evidence="2" key="1">
    <citation type="journal article" date="2014" name="PLoS ONE">
        <title>Transcriptome-Based Identification of ABC Transporters in the Western Tarnished Plant Bug Lygus hesperus.</title>
        <authorList>
            <person name="Hull J.J."/>
            <person name="Chaney K."/>
            <person name="Geib S.M."/>
            <person name="Fabrick J.A."/>
            <person name="Brent C.S."/>
            <person name="Walsh D."/>
            <person name="Lavine L.C."/>
        </authorList>
    </citation>
    <scope>NUCLEOTIDE SEQUENCE</scope>
</reference>
<sequence length="294" mass="33663">HEEDKCIFVFAILKQLEGAALANLQSSAEVPYQEAEIEQISIKLGGGGGILCKALIRNLKQRCFLEFSFKNSPGKYFHRLICDSPCPRGGCEVDGNLFDRQGTQEWEKISSTKLHGKMRNYELDSDEREGKSQQDSYEHIDEGNSNFDILKGEGKNRFKVGQILDEIYDLRGPNHTRRYLQRSEGQEEFGSAENEDLSFTEDLLEELMNENLENGLESNIGGNEPLPGMSSMVLPQQDTSAYLFGVHMHGRTTRRKVRGRRRRSSRNRKRHRKHDGDSDNRSRWNILHDKLEGS</sequence>
<proteinExistence type="predicted"/>
<feature type="non-terminal residue" evidence="2">
    <location>
        <position position="1"/>
    </location>
</feature>